<evidence type="ECO:0000313" key="3">
    <source>
        <dbReference type="Proteomes" id="UP000234335"/>
    </source>
</evidence>
<dbReference type="EC" id="2.1.1.217" evidence="2"/>
<dbReference type="PANTHER" id="PTHR38451:SF1">
    <property type="entry name" value="TRNA (ADENINE(22)-N(1))-METHYLTRANSFERASE"/>
    <property type="match status" value="1"/>
</dbReference>
<keyword evidence="1" id="KW-0489">Methyltransferase</keyword>
<dbReference type="Gene3D" id="3.40.50.150">
    <property type="entry name" value="Vaccinia Virus protein VP39"/>
    <property type="match status" value="1"/>
</dbReference>
<evidence type="ECO:0000313" key="1">
    <source>
        <dbReference type="EMBL" id="PKZ17112.1"/>
    </source>
</evidence>
<protein>
    <submittedName>
        <fullName evidence="1">SAM-dependent methyltransferase</fullName>
    </submittedName>
    <submittedName>
        <fullName evidence="2">tRNA (Adenine(22)-N(1))-methyltransferase</fullName>
        <ecNumber evidence="2">2.1.1.217</ecNumber>
    </submittedName>
</protein>
<dbReference type="EMBL" id="UFTA01000002">
    <property type="protein sequence ID" value="SUU92420.1"/>
    <property type="molecule type" value="Genomic_DNA"/>
</dbReference>
<dbReference type="RefSeq" id="WP_101540183.1">
    <property type="nucleotide sequence ID" value="NZ_PKGS01000002.1"/>
</dbReference>
<sequence length="230" mass="26460">MNNKKRLIEIINIIDSGKNVIDVGTDHGLVPLYLAKNEISNDILATDISAPSLKKLEEKLDENLSKTIKTKVTDGFKDIEKKDNQVAIIAGMGGNTIIEIIDQSLEFAKNLDYMVLESNIATERLRGYLNKNSFEITRDFLTYEHGKYYDILKAKYGKKQNLTLSDIYYGHENIINKSPLLEEKLAIDYKKNKKFKDDIIRKSTNNDGIDKINQRLKAIDEVYRIWKLEN</sequence>
<dbReference type="Pfam" id="PF12847">
    <property type="entry name" value="Methyltransf_18"/>
    <property type="match status" value="1"/>
</dbReference>
<evidence type="ECO:0000313" key="4">
    <source>
        <dbReference type="Proteomes" id="UP000255124"/>
    </source>
</evidence>
<dbReference type="PANTHER" id="PTHR38451">
    <property type="entry name" value="TRNA (ADENINE(22)-N(1))-METHYLTRANSFERASE"/>
    <property type="match status" value="1"/>
</dbReference>
<dbReference type="Proteomes" id="UP000234335">
    <property type="component" value="Unassembled WGS sequence"/>
</dbReference>
<evidence type="ECO:0000313" key="2">
    <source>
        <dbReference type="EMBL" id="SUU92420.1"/>
    </source>
</evidence>
<dbReference type="OrthoDB" id="5881184at2"/>
<dbReference type="SUPFAM" id="SSF53335">
    <property type="entry name" value="S-adenosyl-L-methionine-dependent methyltransferases"/>
    <property type="match status" value="1"/>
</dbReference>
<accession>A0A2I1MAH0</accession>
<dbReference type="GO" id="GO:0032259">
    <property type="term" value="P:methylation"/>
    <property type="evidence" value="ECO:0007669"/>
    <property type="project" value="UniProtKB-KW"/>
</dbReference>
<dbReference type="PIRSF" id="PIRSF018637">
    <property type="entry name" value="TrmK"/>
    <property type="match status" value="1"/>
</dbReference>
<dbReference type="InterPro" id="IPR006901">
    <property type="entry name" value="TrmK"/>
</dbReference>
<dbReference type="AlphaFoldDB" id="A0A2I1MAH0"/>
<gene>
    <name evidence="2" type="primary">trmK</name>
    <name evidence="1" type="ORF">CYJ34_04840</name>
    <name evidence="2" type="ORF">NCTC9810_00752</name>
</gene>
<dbReference type="EMBL" id="PKGS01000002">
    <property type="protein sequence ID" value="PKZ17112.1"/>
    <property type="molecule type" value="Genomic_DNA"/>
</dbReference>
<keyword evidence="3" id="KW-1185">Reference proteome</keyword>
<proteinExistence type="predicted"/>
<keyword evidence="1" id="KW-0808">Transferase</keyword>
<organism evidence="1 3">
    <name type="scientific">Anaerococcus octavius</name>
    <dbReference type="NCBI Taxonomy" id="54007"/>
    <lineage>
        <taxon>Bacteria</taxon>
        <taxon>Bacillati</taxon>
        <taxon>Bacillota</taxon>
        <taxon>Tissierellia</taxon>
        <taxon>Tissierellales</taxon>
        <taxon>Peptoniphilaceae</taxon>
        <taxon>Anaerococcus</taxon>
    </lineage>
</organism>
<name>A0A2I1MAH0_9FIRM</name>
<reference evidence="1 3" key="1">
    <citation type="submission" date="2017-12" db="EMBL/GenBank/DDBJ databases">
        <title>Phylogenetic diversity of female urinary microbiome.</title>
        <authorList>
            <person name="Thomas-White K."/>
            <person name="Wolfe A.J."/>
        </authorList>
    </citation>
    <scope>NUCLEOTIDE SEQUENCE [LARGE SCALE GENOMIC DNA]</scope>
    <source>
        <strain evidence="1 3">UMB0119</strain>
    </source>
</reference>
<reference evidence="2 4" key="2">
    <citation type="submission" date="2018-06" db="EMBL/GenBank/DDBJ databases">
        <authorList>
            <consortium name="Pathogen Informatics"/>
            <person name="Doyle S."/>
        </authorList>
    </citation>
    <scope>NUCLEOTIDE SEQUENCE [LARGE SCALE GENOMIC DNA]</scope>
    <source>
        <strain evidence="2 4">NCTC9810</strain>
    </source>
</reference>
<dbReference type="Proteomes" id="UP000255124">
    <property type="component" value="Unassembled WGS sequence"/>
</dbReference>
<dbReference type="InterPro" id="IPR029063">
    <property type="entry name" value="SAM-dependent_MTases_sf"/>
</dbReference>
<dbReference type="GO" id="GO:0160105">
    <property type="term" value="F:tRNA (adenine(22)-N1)-methyltransferase activity"/>
    <property type="evidence" value="ECO:0007669"/>
    <property type="project" value="UniProtKB-EC"/>
</dbReference>